<sequence>MDILPLVSILCCILGGIGVILHTDYINKIIMFAFLEAGLTGLIVSFYYLDVAMISSILEPIGTIILLLGALKYYHTQKTKKKYSSEVPILAR</sequence>
<dbReference type="HOGENOM" id="CLU_170806_0_0_2"/>
<dbReference type="STRING" id="647113.Metok_1044"/>
<keyword evidence="3" id="KW-1185">Reference proteome</keyword>
<proteinExistence type="predicted"/>
<protein>
    <recommendedName>
        <fullName evidence="4">Energy-converting hydrogenase A, subunit D</fullName>
    </recommendedName>
</protein>
<dbReference type="InterPro" id="IPR019213">
    <property type="entry name" value="EhaD-like"/>
</dbReference>
<evidence type="ECO:0000313" key="2">
    <source>
        <dbReference type="EMBL" id="AEH07014.1"/>
    </source>
</evidence>
<keyword evidence="1" id="KW-0812">Transmembrane</keyword>
<dbReference type="KEGG" id="mok:Metok_1044"/>
<accession>F8ANG0</accession>
<dbReference type="Pfam" id="PF09881">
    <property type="entry name" value="EhaD"/>
    <property type="match status" value="1"/>
</dbReference>
<organism evidence="2 3">
    <name type="scientific">Methanothermococcus okinawensis (strain DSM 14208 / JCM 11175 / IH1)</name>
    <dbReference type="NCBI Taxonomy" id="647113"/>
    <lineage>
        <taxon>Archaea</taxon>
        <taxon>Methanobacteriati</taxon>
        <taxon>Methanobacteriota</taxon>
        <taxon>Methanomada group</taxon>
        <taxon>Methanococci</taxon>
        <taxon>Methanococcales</taxon>
        <taxon>Methanococcaceae</taxon>
        <taxon>Methanothermococcus</taxon>
    </lineage>
</organism>
<dbReference type="RefSeq" id="WP_013867198.1">
    <property type="nucleotide sequence ID" value="NC_015636.1"/>
</dbReference>
<keyword evidence="1" id="KW-0472">Membrane</keyword>
<gene>
    <name evidence="2" type="ordered locus">Metok_1044</name>
</gene>
<name>F8ANG0_METOI</name>
<dbReference type="eggNOG" id="arCOG04829">
    <property type="taxonomic scope" value="Archaea"/>
</dbReference>
<reference evidence="2" key="1">
    <citation type="submission" date="2011-05" db="EMBL/GenBank/DDBJ databases">
        <title>Complete sequence of chromosome of Methanothermococcus okinawensis IH1.</title>
        <authorList>
            <consortium name="US DOE Joint Genome Institute"/>
            <person name="Lucas S."/>
            <person name="Han J."/>
            <person name="Lapidus A."/>
            <person name="Cheng J.-F."/>
            <person name="Goodwin L."/>
            <person name="Pitluck S."/>
            <person name="Peters L."/>
            <person name="Mikhailova N."/>
            <person name="Held B."/>
            <person name="Han C."/>
            <person name="Tapia R."/>
            <person name="Land M."/>
            <person name="Hauser L."/>
            <person name="Kyrpides N."/>
            <person name="Ivanova N."/>
            <person name="Pagani I."/>
            <person name="Sieprawska-Lupa M."/>
            <person name="Takai K."/>
            <person name="Miyazaki J."/>
            <person name="Whitman W."/>
            <person name="Woyke T."/>
        </authorList>
    </citation>
    <scope>NUCLEOTIDE SEQUENCE</scope>
    <source>
        <strain evidence="2">IH1</strain>
    </source>
</reference>
<evidence type="ECO:0008006" key="4">
    <source>
        <dbReference type="Google" id="ProtNLM"/>
    </source>
</evidence>
<keyword evidence="1" id="KW-1133">Transmembrane helix</keyword>
<dbReference type="AlphaFoldDB" id="F8ANG0"/>
<evidence type="ECO:0000313" key="3">
    <source>
        <dbReference type="Proteomes" id="UP000009296"/>
    </source>
</evidence>
<feature type="transmembrane region" description="Helical" evidence="1">
    <location>
        <begin position="6"/>
        <end position="22"/>
    </location>
</feature>
<dbReference type="Proteomes" id="UP000009296">
    <property type="component" value="Chromosome"/>
</dbReference>
<dbReference type="OrthoDB" id="65862at2157"/>
<dbReference type="GeneID" id="10773200"/>
<dbReference type="EMBL" id="CP002792">
    <property type="protein sequence ID" value="AEH07014.1"/>
    <property type="molecule type" value="Genomic_DNA"/>
</dbReference>
<evidence type="ECO:0000256" key="1">
    <source>
        <dbReference type="SAM" id="Phobius"/>
    </source>
</evidence>
<feature type="transmembrane region" description="Helical" evidence="1">
    <location>
        <begin position="54"/>
        <end position="74"/>
    </location>
</feature>
<feature type="transmembrane region" description="Helical" evidence="1">
    <location>
        <begin position="29"/>
        <end position="48"/>
    </location>
</feature>